<evidence type="ECO:0000313" key="2">
    <source>
        <dbReference type="Ensembl" id="ENSMAMP00000015800.2"/>
    </source>
</evidence>
<organism evidence="2 3">
    <name type="scientific">Mastacembelus armatus</name>
    <name type="common">zig-zag eel</name>
    <dbReference type="NCBI Taxonomy" id="205130"/>
    <lineage>
        <taxon>Eukaryota</taxon>
        <taxon>Metazoa</taxon>
        <taxon>Chordata</taxon>
        <taxon>Craniata</taxon>
        <taxon>Vertebrata</taxon>
        <taxon>Euteleostomi</taxon>
        <taxon>Actinopterygii</taxon>
        <taxon>Neopterygii</taxon>
        <taxon>Teleostei</taxon>
        <taxon>Neoteleostei</taxon>
        <taxon>Acanthomorphata</taxon>
        <taxon>Anabantaria</taxon>
        <taxon>Synbranchiformes</taxon>
        <taxon>Mastacembelidae</taxon>
        <taxon>Mastacembelus</taxon>
    </lineage>
</organism>
<reference evidence="2" key="1">
    <citation type="submission" date="2025-08" db="UniProtKB">
        <authorList>
            <consortium name="Ensembl"/>
        </authorList>
    </citation>
    <scope>IDENTIFICATION</scope>
</reference>
<dbReference type="GeneTree" id="ENSGT00940000177587"/>
<feature type="compositionally biased region" description="Acidic residues" evidence="1">
    <location>
        <begin position="14"/>
        <end position="28"/>
    </location>
</feature>
<dbReference type="STRING" id="205130.ENSMAMP00000015800"/>
<protein>
    <submittedName>
        <fullName evidence="2">Uncharacterized protein</fullName>
    </submittedName>
</protein>
<sequence length="412" mass="45647">MQDDPPLNSRYEDPEQNTSDEDQEDLPYDNELGSPYFNQTATSEGNMSCDGRDTVHASPDVPGLLELTTTDRDDTIESLVSIEHNKKPATLLKEAANTKQGNFFDASKPNAVVPPCPSAADINQLLLQHFSQEELLQSGRLIEAETLPEVSLLESVDETVFSLALTHNSTAFNSDYPGSPACHSENNQSFRSGMNDEKSNTASKDSSSEEEAEREIDNIPFGTDGIASSSASTDSYQSGGDKSAVDAVKQEKAEEDCQESKVPFVPTRSFSEMKYGQGQVHYPLPDFSKVAPKVKIPKAPSGPARPVPQSPRTMHKAQSPLIMLEVISRVLEDAVPPSDKPYVLKDEDKRSPPALNNCKLDNLTTLKCLIFDYHIIFSNHRIISNCMFLYFYFSSNTKLFLHIYTLTFTLMR</sequence>
<dbReference type="Proteomes" id="UP000261640">
    <property type="component" value="Unplaced"/>
</dbReference>
<name>A0A3Q3S234_9TELE</name>
<dbReference type="Ensembl" id="ENSMAMT00000016232.2">
    <property type="protein sequence ID" value="ENSMAMP00000015800.2"/>
    <property type="gene ID" value="ENSMAMG00000010720.2"/>
</dbReference>
<feature type="compositionally biased region" description="Low complexity" evidence="1">
    <location>
        <begin position="222"/>
        <end position="240"/>
    </location>
</feature>
<feature type="compositionally biased region" description="Polar residues" evidence="1">
    <location>
        <begin position="36"/>
        <end position="46"/>
    </location>
</feature>
<dbReference type="InterPro" id="IPR052655">
    <property type="entry name" value="AKNA_Centrosome-Trans_reg"/>
</dbReference>
<evidence type="ECO:0000256" key="1">
    <source>
        <dbReference type="SAM" id="MobiDB-lite"/>
    </source>
</evidence>
<feature type="region of interest" description="Disordered" evidence="1">
    <location>
        <begin position="1"/>
        <end position="66"/>
    </location>
</feature>
<keyword evidence="3" id="KW-1185">Reference proteome</keyword>
<reference evidence="2" key="2">
    <citation type="submission" date="2025-09" db="UniProtKB">
        <authorList>
            <consortium name="Ensembl"/>
        </authorList>
    </citation>
    <scope>IDENTIFICATION</scope>
</reference>
<dbReference type="InParanoid" id="A0A3Q3S234"/>
<accession>A0A3Q3S234</accession>
<evidence type="ECO:0000313" key="3">
    <source>
        <dbReference type="Proteomes" id="UP000261640"/>
    </source>
</evidence>
<proteinExistence type="predicted"/>
<dbReference type="PANTHER" id="PTHR21510:SF16">
    <property type="entry name" value="PROTEIN AKNAD1"/>
    <property type="match status" value="1"/>
</dbReference>
<feature type="region of interest" description="Disordered" evidence="1">
    <location>
        <begin position="174"/>
        <end position="260"/>
    </location>
</feature>
<dbReference type="AlphaFoldDB" id="A0A3Q3S234"/>
<dbReference type="PANTHER" id="PTHR21510">
    <property type="entry name" value="AKNA DOMAIN-CONTAINING PROTEIN"/>
    <property type="match status" value="1"/>
</dbReference>